<sequence length="147" mass="16542">MDRSRSVNQKSSLKSSIFRESAQNSSEQPTDDLKRNLLNNFSTKDATKDTIVTSLNPSVSKTINDFKTNADKLELNSSISDTSKEPESVENKKSTNLTTEHSKGASKKQKGLRNGRFSGHAGKFNLSKDLPQQEIDTRFPEKFRFRN</sequence>
<comment type="caution">
    <text evidence="1">The sequence shown here is derived from an EMBL/GenBank/DDBJ whole genome shotgun (WGS) entry which is preliminary data.</text>
</comment>
<proteinExistence type="predicted"/>
<evidence type="ECO:0000313" key="1">
    <source>
        <dbReference type="EMBL" id="KAJ9056106.1"/>
    </source>
</evidence>
<accession>A0ACC2S1L1</accession>
<reference evidence="1" key="1">
    <citation type="submission" date="2022-04" db="EMBL/GenBank/DDBJ databases">
        <title>Genome of the entomopathogenic fungus Entomophthora muscae.</title>
        <authorList>
            <person name="Elya C."/>
            <person name="Lovett B.R."/>
            <person name="Lee E."/>
            <person name="Macias A.M."/>
            <person name="Hajek A.E."/>
            <person name="De Bivort B.L."/>
            <person name="Kasson M.T."/>
            <person name="De Fine Licht H.H."/>
            <person name="Stajich J.E."/>
        </authorList>
    </citation>
    <scope>NUCLEOTIDE SEQUENCE</scope>
    <source>
        <strain evidence="1">Berkeley</strain>
    </source>
</reference>
<gene>
    <name evidence="1" type="ORF">DSO57_1036457</name>
</gene>
<organism evidence="1 2">
    <name type="scientific">Entomophthora muscae</name>
    <dbReference type="NCBI Taxonomy" id="34485"/>
    <lineage>
        <taxon>Eukaryota</taxon>
        <taxon>Fungi</taxon>
        <taxon>Fungi incertae sedis</taxon>
        <taxon>Zoopagomycota</taxon>
        <taxon>Entomophthoromycotina</taxon>
        <taxon>Entomophthoromycetes</taxon>
        <taxon>Entomophthorales</taxon>
        <taxon>Entomophthoraceae</taxon>
        <taxon>Entomophthora</taxon>
    </lineage>
</organism>
<keyword evidence="2" id="KW-1185">Reference proteome</keyword>
<evidence type="ECO:0000313" key="2">
    <source>
        <dbReference type="Proteomes" id="UP001165960"/>
    </source>
</evidence>
<dbReference type="EMBL" id="QTSX02006031">
    <property type="protein sequence ID" value="KAJ9056106.1"/>
    <property type="molecule type" value="Genomic_DNA"/>
</dbReference>
<dbReference type="Proteomes" id="UP001165960">
    <property type="component" value="Unassembled WGS sequence"/>
</dbReference>
<name>A0ACC2S1L1_9FUNG</name>
<protein>
    <submittedName>
        <fullName evidence="1">Uncharacterized protein</fullName>
    </submittedName>
</protein>